<feature type="compositionally biased region" description="Gly residues" evidence="1">
    <location>
        <begin position="124"/>
        <end position="140"/>
    </location>
</feature>
<feature type="compositionally biased region" description="Basic and acidic residues" evidence="1">
    <location>
        <begin position="141"/>
        <end position="155"/>
    </location>
</feature>
<dbReference type="Proteomes" id="UP000186817">
    <property type="component" value="Unassembled WGS sequence"/>
</dbReference>
<accession>A0A1Q9ENK8</accession>
<feature type="region of interest" description="Disordered" evidence="1">
    <location>
        <begin position="121"/>
        <end position="177"/>
    </location>
</feature>
<dbReference type="EMBL" id="LSRX01000105">
    <property type="protein sequence ID" value="OLQ09035.1"/>
    <property type="molecule type" value="Genomic_DNA"/>
</dbReference>
<gene>
    <name evidence="2" type="ORF">AK812_SmicGene7401</name>
</gene>
<evidence type="ECO:0000256" key="1">
    <source>
        <dbReference type="SAM" id="MobiDB-lite"/>
    </source>
</evidence>
<evidence type="ECO:0000313" key="3">
    <source>
        <dbReference type="Proteomes" id="UP000186817"/>
    </source>
</evidence>
<organism evidence="2 3">
    <name type="scientific">Symbiodinium microadriaticum</name>
    <name type="common">Dinoflagellate</name>
    <name type="synonym">Zooxanthella microadriatica</name>
    <dbReference type="NCBI Taxonomy" id="2951"/>
    <lineage>
        <taxon>Eukaryota</taxon>
        <taxon>Sar</taxon>
        <taxon>Alveolata</taxon>
        <taxon>Dinophyceae</taxon>
        <taxon>Suessiales</taxon>
        <taxon>Symbiodiniaceae</taxon>
        <taxon>Symbiodinium</taxon>
    </lineage>
</organism>
<reference evidence="2 3" key="1">
    <citation type="submission" date="2016-02" db="EMBL/GenBank/DDBJ databases">
        <title>Genome analysis of coral dinoflagellate symbionts highlights evolutionary adaptations to a symbiotic lifestyle.</title>
        <authorList>
            <person name="Aranda M."/>
            <person name="Li Y."/>
            <person name="Liew Y.J."/>
            <person name="Baumgarten S."/>
            <person name="Simakov O."/>
            <person name="Wilson M."/>
            <person name="Piel J."/>
            <person name="Ashoor H."/>
            <person name="Bougouffa S."/>
            <person name="Bajic V.B."/>
            <person name="Ryu T."/>
            <person name="Ravasi T."/>
            <person name="Bayer T."/>
            <person name="Micklem G."/>
            <person name="Kim H."/>
            <person name="Bhak J."/>
            <person name="Lajeunesse T.C."/>
            <person name="Voolstra C.R."/>
        </authorList>
    </citation>
    <scope>NUCLEOTIDE SEQUENCE [LARGE SCALE GENOMIC DNA]</scope>
    <source>
        <strain evidence="2 3">CCMP2467</strain>
    </source>
</reference>
<protein>
    <submittedName>
        <fullName evidence="2">Uncharacterized protein</fullName>
    </submittedName>
</protein>
<name>A0A1Q9ENK8_SYMMI</name>
<sequence length="240" mass="26100">MLPSDEEARAALANEMTMAWVICASLGSAATAASSSKSEKVKGDEKVRQVLANSCDPVICRSRFAPVVKEDPLQPSIQYRAASASLEGRPFVSLHCDFAARHLRGIGPSRAVSTRELAGMVTVTGGGGGRKRGGGGGGREGGGEEEKRKREGQGKEEEEEEGEREKKKRKKDVTEVESKSSIISRCKVIPNQMIRVLNNSKPKKLNEGCSRGTAGQHVQKRNAMFMRKSVQNFLTRRLLM</sequence>
<dbReference type="AlphaFoldDB" id="A0A1Q9ENK8"/>
<keyword evidence="3" id="KW-1185">Reference proteome</keyword>
<proteinExistence type="predicted"/>
<evidence type="ECO:0000313" key="2">
    <source>
        <dbReference type="EMBL" id="OLQ09035.1"/>
    </source>
</evidence>
<comment type="caution">
    <text evidence="2">The sequence shown here is derived from an EMBL/GenBank/DDBJ whole genome shotgun (WGS) entry which is preliminary data.</text>
</comment>